<evidence type="ECO:0000313" key="3">
    <source>
        <dbReference type="Proteomes" id="UP001152795"/>
    </source>
</evidence>
<dbReference type="SUPFAM" id="SSF56235">
    <property type="entry name" value="N-terminal nucleophile aminohydrolases (Ntn hydrolases)"/>
    <property type="match status" value="1"/>
</dbReference>
<dbReference type="InterPro" id="IPR029055">
    <property type="entry name" value="Ntn_hydrolases_N"/>
</dbReference>
<gene>
    <name evidence="2" type="ORF">PACLA_8A056580</name>
</gene>
<protein>
    <submittedName>
        <fullName evidence="2">Isoaspartyl peptidase L-asparaginase-like</fullName>
    </submittedName>
</protein>
<dbReference type="PANTHER" id="PTHR10188">
    <property type="entry name" value="L-ASPARAGINASE"/>
    <property type="match status" value="1"/>
</dbReference>
<organism evidence="2 3">
    <name type="scientific">Paramuricea clavata</name>
    <name type="common">Red gorgonian</name>
    <name type="synonym">Violescent sea-whip</name>
    <dbReference type="NCBI Taxonomy" id="317549"/>
    <lineage>
        <taxon>Eukaryota</taxon>
        <taxon>Metazoa</taxon>
        <taxon>Cnidaria</taxon>
        <taxon>Anthozoa</taxon>
        <taxon>Octocorallia</taxon>
        <taxon>Malacalcyonacea</taxon>
        <taxon>Plexauridae</taxon>
        <taxon>Paramuricea</taxon>
    </lineage>
</organism>
<name>A0A7D9DNA5_PARCT</name>
<evidence type="ECO:0000256" key="1">
    <source>
        <dbReference type="ARBA" id="ARBA00010872"/>
    </source>
</evidence>
<evidence type="ECO:0000313" key="2">
    <source>
        <dbReference type="EMBL" id="CAB3989429.1"/>
    </source>
</evidence>
<sequence length="144" mass="15925">MTHFSRLKVYLTSFTKFKVTVAKQEGGTAVDAVEEAVRLLEDNKYFNAGHGSLLTNNGEVECDAMIMDGHTMNTGAVMGARHFSNPVSISRKIMEESYHCALSGDGALKFAEKIGFTGICEPGDLVEEETSLKHKFDYESYPEF</sequence>
<dbReference type="GO" id="GO:0016787">
    <property type="term" value="F:hydrolase activity"/>
    <property type="evidence" value="ECO:0007669"/>
    <property type="project" value="InterPro"/>
</dbReference>
<dbReference type="AlphaFoldDB" id="A0A7D9DNA5"/>
<dbReference type="OrthoDB" id="77601at2759"/>
<dbReference type="PANTHER" id="PTHR10188:SF43">
    <property type="entry name" value="ASPARAGINASE (EUROFUNG)"/>
    <property type="match status" value="1"/>
</dbReference>
<accession>A0A7D9DNA5</accession>
<dbReference type="GO" id="GO:0005737">
    <property type="term" value="C:cytoplasm"/>
    <property type="evidence" value="ECO:0007669"/>
    <property type="project" value="TreeGrafter"/>
</dbReference>
<feature type="non-terminal residue" evidence="2">
    <location>
        <position position="144"/>
    </location>
</feature>
<reference evidence="2" key="1">
    <citation type="submission" date="2020-04" db="EMBL/GenBank/DDBJ databases">
        <authorList>
            <person name="Alioto T."/>
            <person name="Alioto T."/>
            <person name="Gomez Garrido J."/>
        </authorList>
    </citation>
    <scope>NUCLEOTIDE SEQUENCE</scope>
    <source>
        <strain evidence="2">A484AB</strain>
    </source>
</reference>
<comment type="similarity">
    <text evidence="1">Belongs to the Ntn-hydrolase family.</text>
</comment>
<keyword evidence="3" id="KW-1185">Reference proteome</keyword>
<dbReference type="EMBL" id="CACRXK020001486">
    <property type="protein sequence ID" value="CAB3989429.1"/>
    <property type="molecule type" value="Genomic_DNA"/>
</dbReference>
<dbReference type="Proteomes" id="UP001152795">
    <property type="component" value="Unassembled WGS sequence"/>
</dbReference>
<proteinExistence type="inferred from homology"/>
<dbReference type="Pfam" id="PF01112">
    <property type="entry name" value="Asparaginase_2"/>
    <property type="match status" value="1"/>
</dbReference>
<dbReference type="InterPro" id="IPR000246">
    <property type="entry name" value="Peptidase_T2"/>
</dbReference>
<comment type="caution">
    <text evidence="2">The sequence shown here is derived from an EMBL/GenBank/DDBJ whole genome shotgun (WGS) entry which is preliminary data.</text>
</comment>